<keyword evidence="1" id="KW-0812">Transmembrane</keyword>
<protein>
    <submittedName>
        <fullName evidence="2">Uncharacterized protein</fullName>
    </submittedName>
</protein>
<proteinExistence type="predicted"/>
<name>A0A0A8ZC23_ARUDO</name>
<organism evidence="2">
    <name type="scientific">Arundo donax</name>
    <name type="common">Giant reed</name>
    <name type="synonym">Donax arundinaceus</name>
    <dbReference type="NCBI Taxonomy" id="35708"/>
    <lineage>
        <taxon>Eukaryota</taxon>
        <taxon>Viridiplantae</taxon>
        <taxon>Streptophyta</taxon>
        <taxon>Embryophyta</taxon>
        <taxon>Tracheophyta</taxon>
        <taxon>Spermatophyta</taxon>
        <taxon>Magnoliopsida</taxon>
        <taxon>Liliopsida</taxon>
        <taxon>Poales</taxon>
        <taxon>Poaceae</taxon>
        <taxon>PACMAD clade</taxon>
        <taxon>Arundinoideae</taxon>
        <taxon>Arundineae</taxon>
        <taxon>Arundo</taxon>
    </lineage>
</organism>
<reference evidence="2" key="2">
    <citation type="journal article" date="2015" name="Data Brief">
        <title>Shoot transcriptome of the giant reed, Arundo donax.</title>
        <authorList>
            <person name="Barrero R.A."/>
            <person name="Guerrero F.D."/>
            <person name="Moolhuijzen P."/>
            <person name="Goolsby J.A."/>
            <person name="Tidwell J."/>
            <person name="Bellgard S.E."/>
            <person name="Bellgard M.I."/>
        </authorList>
    </citation>
    <scope>NUCLEOTIDE SEQUENCE</scope>
    <source>
        <tissue evidence="2">Shoot tissue taken approximately 20 cm above the soil surface</tissue>
    </source>
</reference>
<dbReference type="AlphaFoldDB" id="A0A0A8ZC23"/>
<dbReference type="EMBL" id="GBRH01262682">
    <property type="protein sequence ID" value="JAD35213.1"/>
    <property type="molecule type" value="Transcribed_RNA"/>
</dbReference>
<keyword evidence="1" id="KW-1133">Transmembrane helix</keyword>
<feature type="transmembrane region" description="Helical" evidence="1">
    <location>
        <begin position="45"/>
        <end position="64"/>
    </location>
</feature>
<reference evidence="2" key="1">
    <citation type="submission" date="2014-09" db="EMBL/GenBank/DDBJ databases">
        <authorList>
            <person name="Magalhaes I.L.F."/>
            <person name="Oliveira U."/>
            <person name="Santos F.R."/>
            <person name="Vidigal T.H.D.A."/>
            <person name="Brescovit A.D."/>
            <person name="Santos A.J."/>
        </authorList>
    </citation>
    <scope>NUCLEOTIDE SEQUENCE</scope>
    <source>
        <tissue evidence="2">Shoot tissue taken approximately 20 cm above the soil surface</tissue>
    </source>
</reference>
<evidence type="ECO:0000313" key="2">
    <source>
        <dbReference type="EMBL" id="JAD35213.1"/>
    </source>
</evidence>
<sequence length="69" mass="8327">MKRDLQIFYLHKQGGYTELLMEQIKNSQEDQRFTTDMQVSSYTSIILKLHMLYINVPFLIWCNISKNHM</sequence>
<keyword evidence="1" id="KW-0472">Membrane</keyword>
<evidence type="ECO:0000256" key="1">
    <source>
        <dbReference type="SAM" id="Phobius"/>
    </source>
</evidence>
<accession>A0A0A8ZC23</accession>